<name>A0A0F9FZE9_9ZZZZ</name>
<organism evidence="1">
    <name type="scientific">marine sediment metagenome</name>
    <dbReference type="NCBI Taxonomy" id="412755"/>
    <lineage>
        <taxon>unclassified sequences</taxon>
        <taxon>metagenomes</taxon>
        <taxon>ecological metagenomes</taxon>
    </lineage>
</organism>
<dbReference type="AlphaFoldDB" id="A0A0F9FZE9"/>
<gene>
    <name evidence="1" type="ORF">LCGC14_1892010</name>
</gene>
<dbReference type="EMBL" id="LAZR01019663">
    <property type="protein sequence ID" value="KKL91708.1"/>
    <property type="molecule type" value="Genomic_DNA"/>
</dbReference>
<comment type="caution">
    <text evidence="1">The sequence shown here is derived from an EMBL/GenBank/DDBJ whole genome shotgun (WGS) entry which is preliminary data.</text>
</comment>
<protein>
    <submittedName>
        <fullName evidence="1">Uncharacterized protein</fullName>
    </submittedName>
</protein>
<sequence length="49" mass="5820">MTTMQALDLAVEMIVELETYVRWKELSSSYRLDGLNKIKEVRDSWRDAK</sequence>
<evidence type="ECO:0000313" key="1">
    <source>
        <dbReference type="EMBL" id="KKL91708.1"/>
    </source>
</evidence>
<accession>A0A0F9FZE9</accession>
<reference evidence="1" key="1">
    <citation type="journal article" date="2015" name="Nature">
        <title>Complex archaea that bridge the gap between prokaryotes and eukaryotes.</title>
        <authorList>
            <person name="Spang A."/>
            <person name="Saw J.H."/>
            <person name="Jorgensen S.L."/>
            <person name="Zaremba-Niedzwiedzka K."/>
            <person name="Martijn J."/>
            <person name="Lind A.E."/>
            <person name="van Eijk R."/>
            <person name="Schleper C."/>
            <person name="Guy L."/>
            <person name="Ettema T.J."/>
        </authorList>
    </citation>
    <scope>NUCLEOTIDE SEQUENCE</scope>
</reference>
<proteinExistence type="predicted"/>